<feature type="chain" id="PRO_5031557708" description="Ricin-type beta-trefoil lectin domain-like" evidence="1">
    <location>
        <begin position="22"/>
        <end position="162"/>
    </location>
</feature>
<dbReference type="SUPFAM" id="SSF50370">
    <property type="entry name" value="Ricin B-like lectins"/>
    <property type="match status" value="1"/>
</dbReference>
<organism evidence="2 3">
    <name type="scientific">Actinoplanes campanulatus</name>
    <dbReference type="NCBI Taxonomy" id="113559"/>
    <lineage>
        <taxon>Bacteria</taxon>
        <taxon>Bacillati</taxon>
        <taxon>Actinomycetota</taxon>
        <taxon>Actinomycetes</taxon>
        <taxon>Micromonosporales</taxon>
        <taxon>Micromonosporaceae</taxon>
        <taxon>Actinoplanes</taxon>
    </lineage>
</organism>
<keyword evidence="3" id="KW-1185">Reference proteome</keyword>
<dbReference type="AlphaFoldDB" id="A0A7W5ARX5"/>
<dbReference type="Gene3D" id="2.80.10.50">
    <property type="match status" value="1"/>
</dbReference>
<proteinExistence type="predicted"/>
<evidence type="ECO:0000313" key="3">
    <source>
        <dbReference type="Proteomes" id="UP000590749"/>
    </source>
</evidence>
<dbReference type="CDD" id="cd00161">
    <property type="entry name" value="beta-trefoil_Ricin-like"/>
    <property type="match status" value="1"/>
</dbReference>
<dbReference type="PROSITE" id="PS50231">
    <property type="entry name" value="RICIN_B_LECTIN"/>
    <property type="match status" value="1"/>
</dbReference>
<gene>
    <name evidence="2" type="ORF">FHR83_008454</name>
</gene>
<reference evidence="2 3" key="1">
    <citation type="submission" date="2020-08" db="EMBL/GenBank/DDBJ databases">
        <title>Genomic Encyclopedia of Type Strains, Phase III (KMG-III): the genomes of soil and plant-associated and newly described type strains.</title>
        <authorList>
            <person name="Whitman W."/>
        </authorList>
    </citation>
    <scope>NUCLEOTIDE SEQUENCE [LARGE SCALE GENOMIC DNA]</scope>
    <source>
        <strain evidence="2 3">CECT 3287</strain>
    </source>
</reference>
<dbReference type="RefSeq" id="WP_183226774.1">
    <property type="nucleotide sequence ID" value="NZ_BMPW01000029.1"/>
</dbReference>
<name>A0A7W5ARX5_9ACTN</name>
<evidence type="ECO:0000256" key="1">
    <source>
        <dbReference type="SAM" id="SignalP"/>
    </source>
</evidence>
<evidence type="ECO:0000313" key="2">
    <source>
        <dbReference type="EMBL" id="MBB3100729.1"/>
    </source>
</evidence>
<comment type="caution">
    <text evidence="2">The sequence shown here is derived from an EMBL/GenBank/DDBJ whole genome shotgun (WGS) entry which is preliminary data.</text>
</comment>
<evidence type="ECO:0008006" key="4">
    <source>
        <dbReference type="Google" id="ProtNLM"/>
    </source>
</evidence>
<accession>A0A7W5ARX5</accession>
<protein>
    <recommendedName>
        <fullName evidence="4">Ricin-type beta-trefoil lectin domain-like</fullName>
    </recommendedName>
</protein>
<feature type="signal peptide" evidence="1">
    <location>
        <begin position="1"/>
        <end position="21"/>
    </location>
</feature>
<dbReference type="EMBL" id="JACHXF010000028">
    <property type="protein sequence ID" value="MBB3100729.1"/>
    <property type="molecule type" value="Genomic_DNA"/>
</dbReference>
<sequence>MIAAILAGTSMAAAGPSAAHAASSQRLLLDGPFYLINANGKYLGADGTWLRLYGSGGGNRYFNTVPDRGYVTFEHNDSKKNIGTVYNGTSSGTRVFLANPSGSGTQDWSAVPFGGGTEFFALQNLSAIGKCMGISGGSSGTDIAIFPCDRAPNQQWRLQRVR</sequence>
<dbReference type="InterPro" id="IPR035992">
    <property type="entry name" value="Ricin_B-like_lectins"/>
</dbReference>
<dbReference type="Proteomes" id="UP000590749">
    <property type="component" value="Unassembled WGS sequence"/>
</dbReference>
<keyword evidence="1" id="KW-0732">Signal</keyword>